<evidence type="ECO:0000313" key="6">
    <source>
        <dbReference type="EMBL" id="MBY74866.1"/>
    </source>
</evidence>
<dbReference type="InterPro" id="IPR028267">
    <property type="entry name" value="Pianissimo_N"/>
</dbReference>
<name>A0A2S2QAW3_9HEMI</name>
<dbReference type="Pfam" id="PF14663">
    <property type="entry name" value="RasGEF_N_2"/>
    <property type="match status" value="1"/>
</dbReference>
<dbReference type="GO" id="GO:0038203">
    <property type="term" value="P:TORC2 signaling"/>
    <property type="evidence" value="ECO:0007669"/>
    <property type="project" value="TreeGrafter"/>
</dbReference>
<feature type="domain" description="Rapamycin-insensitive companion of mTOR N-terminal" evidence="4">
    <location>
        <begin position="59"/>
        <end position="440"/>
    </location>
</feature>
<reference evidence="8" key="2">
    <citation type="submission" date="2025-04" db="UniProtKB">
        <authorList>
            <consortium name="RefSeq"/>
        </authorList>
    </citation>
    <scope>IDENTIFICATION</scope>
    <source>
        <tissue evidence="8">Whole body</tissue>
    </source>
</reference>
<evidence type="ECO:0000259" key="4">
    <source>
        <dbReference type="SMART" id="SM01308"/>
    </source>
</evidence>
<evidence type="ECO:0000259" key="5">
    <source>
        <dbReference type="SMART" id="SM01310"/>
    </source>
</evidence>
<feature type="compositionally biased region" description="Low complexity" evidence="2">
    <location>
        <begin position="1161"/>
        <end position="1172"/>
    </location>
</feature>
<dbReference type="SMART" id="SM01307">
    <property type="entry name" value="RICTOR_M"/>
    <property type="match status" value="1"/>
</dbReference>
<protein>
    <submittedName>
        <fullName evidence="6 8">Rapamycin-insensitive companion of mTOR</fullName>
    </submittedName>
</protein>
<evidence type="ECO:0000256" key="1">
    <source>
        <dbReference type="ARBA" id="ARBA00008878"/>
    </source>
</evidence>
<dbReference type="GO" id="GO:0031932">
    <property type="term" value="C:TORC2 complex"/>
    <property type="evidence" value="ECO:0007669"/>
    <property type="project" value="InterPro"/>
</dbReference>
<dbReference type="InterPro" id="IPR029452">
    <property type="entry name" value="RICTOR_V"/>
</dbReference>
<dbReference type="EMBL" id="GGMS01005663">
    <property type="protein sequence ID" value="MBY74866.1"/>
    <property type="molecule type" value="Transcribed_RNA"/>
</dbReference>
<dbReference type="SMART" id="SM01303">
    <property type="entry name" value="RasGEF_N_2"/>
    <property type="match status" value="1"/>
</dbReference>
<organism evidence="6">
    <name type="scientific">Sipha flava</name>
    <name type="common">yellow sugarcane aphid</name>
    <dbReference type="NCBI Taxonomy" id="143950"/>
    <lineage>
        <taxon>Eukaryota</taxon>
        <taxon>Metazoa</taxon>
        <taxon>Ecdysozoa</taxon>
        <taxon>Arthropoda</taxon>
        <taxon>Hexapoda</taxon>
        <taxon>Insecta</taxon>
        <taxon>Pterygota</taxon>
        <taxon>Neoptera</taxon>
        <taxon>Paraneoptera</taxon>
        <taxon>Hemiptera</taxon>
        <taxon>Sternorrhyncha</taxon>
        <taxon>Aphidomorpha</taxon>
        <taxon>Aphidoidea</taxon>
        <taxon>Aphididae</taxon>
        <taxon>Sipha</taxon>
    </lineage>
</organism>
<dbReference type="InterPro" id="IPR028268">
    <property type="entry name" value="Pianissimo_fam"/>
</dbReference>
<dbReference type="SUPFAM" id="SSF48371">
    <property type="entry name" value="ARM repeat"/>
    <property type="match status" value="2"/>
</dbReference>
<feature type="domain" description="Rapamycin-insensitive companion of mTOR" evidence="5">
    <location>
        <begin position="976"/>
        <end position="1048"/>
    </location>
</feature>
<dbReference type="PANTHER" id="PTHR13298">
    <property type="entry name" value="CYTOSOLIC REGULATOR PIANISSIMO"/>
    <property type="match status" value="1"/>
</dbReference>
<evidence type="ECO:0000259" key="3">
    <source>
        <dbReference type="SMART" id="SM01307"/>
    </source>
</evidence>
<dbReference type="GO" id="GO:0043539">
    <property type="term" value="F:protein serine/threonine kinase activator activity"/>
    <property type="evidence" value="ECO:0007669"/>
    <property type="project" value="TreeGrafter"/>
</dbReference>
<dbReference type="GO" id="GO:0051897">
    <property type="term" value="P:positive regulation of phosphatidylinositol 3-kinase/protein kinase B signal transduction"/>
    <property type="evidence" value="ECO:0007669"/>
    <property type="project" value="TreeGrafter"/>
</dbReference>
<evidence type="ECO:0000313" key="7">
    <source>
        <dbReference type="Proteomes" id="UP000694846"/>
    </source>
</evidence>
<reference evidence="6" key="1">
    <citation type="submission" date="2018-04" db="EMBL/GenBank/DDBJ databases">
        <title>Transcriptome assembly of Sipha flava.</title>
        <authorList>
            <person name="Scully E.D."/>
            <person name="Geib S.M."/>
            <person name="Palmer N.A."/>
            <person name="Koch K."/>
            <person name="Bradshaw J."/>
            <person name="Heng-Moss T."/>
            <person name="Sarath G."/>
        </authorList>
    </citation>
    <scope>NUCLEOTIDE SEQUENCE</scope>
</reference>
<dbReference type="SMART" id="SM01308">
    <property type="entry name" value="RICTOR_N"/>
    <property type="match status" value="1"/>
</dbReference>
<feature type="region of interest" description="Disordered" evidence="2">
    <location>
        <begin position="1569"/>
        <end position="1639"/>
    </location>
</feature>
<sequence length="1639" mass="184600">MVMPVWKIWTRLHSNKSRGRNECEDDAVQLDLVTRPRESLKKILSGLIQTQGLNDSKKLCLLNILVKLLSSMNANENTSDIFGFSTYEIMCCLTPSLLSDSSDVRTAGLRAIRHCIKKPEDIAVIVRLRLTILICRSLELLLDNESERLQALRIIRKTCTVCPQQFPNAFTHSLSAIAMCSHGPSKDQLHRACVATLCELCLLNPQAFVIGCGLKALRHVLITSELPLRMAECVLGTLLWMLNKPDTRVLVSFDFGQLASYFTDFNPTSKLNDKSSLAETAHGTLVSLLRSWIGVLYFCDPSGEHSRSGLSSIVRALHVQNSSTRISIINLLREILGFCPADWVDDVDTAIESVNPYKYRDKFGLNNGYIYTEVMDLIPSLSNKRVNLVNLPQSLLVSCLLELKLDEALVQVILTSDSTLSVQATILLGEFLHLADSLVPNNTKPALSDLVAYALEGRPSSKCVNNCTSTEEFDQVLWSSDDRLMFYPVNTVHFEQTEIFVGDDLKKNNAMAAISALAKLYKTLNHEPTPATIGLYHAMNLFGPKFSMLRYVTHKKQAKHKGSQSVMTKECEDFVKESGVLIVKEAVVWKWDPIRSALKTRIKDVNKLDDMNYNLFVQRLIEYFQPSSRMYGDVELRPEVLPLNLFTLALFDLVDDLMDAPNESGETFLNILLTDIHVQLEALTSSNYSYSCYLNPQRLAITLSQHYFLMLGRISSTERGRYCLDKTKIFPLLLNITVNTHLCCYVKLIVSCLDYTTDSFPRILLGRVLSCSQQKSRLYATRFLRLLLRFNAHRAEDITTTGLWILESLISQTLDDNQVVSTAALDALDEACDHKDYLKMLIGLRPNILHLGDRGLLLLVRFLSDTAGYKYLSESNFVTNQLHDWGTHFNYRYVLIVEGELHDQLTLHQRHEDGHYKTRLTSDMSRNQIPNICLPAHLYSQMAVHDSGFQAVIKDIYFRNMIQLISNLTQETPKNQLHLKAALWAAAHFGSVPQGACYLANNGILKCICKTAISYPIYSVRATAFYALALISSNRAGAAHLRNAGWNVLNRVFLEDEFYKIKDKRIDPNLTSTPSSSQGLVSDWVDDTAWDPSTQGSGKKKWSTLPASCSSWSRQQYHIRSLSESKTTDNNHHLEQSNSPPENLVYASYRLRSDSNCTVDSSTSGVSSGESGLNTRPTDNSFYHDRYQTLSPIPSSSSLSTIPMQTPSKSSIAPEGSKLARRNSFGYKTLKMIQKGMSRKSFRSMTMQHQSSATDMFDMLAEQELDRMSLLIRPKEFRHSFSMNCSLFDPESEQITLNSNKDCHNIIKDQYNELCYGGIALPSDLNMIFSNIEKESESVPTPDCEDSSSCFKYLSTGSEALSTDDSDTEEVVADPVPVRRQRSHNRSLCMLCSVNEHSNRSATRNRKVSSSSLRRCRTETESSYGMGVEGESPILLPWQHNKSSCLHDASGFGTGSNESGASSDISSLAQRSTLADRITKSRSTLRRDILKLVEQLPNPVLYKTSTQSLLQMKQMYGDLFHDICVYSDVCNLLADHHYHIQARRYMHELFLDAPFKELYEEPAAILGRQSPLETSSTDCISNDELDKGHSGDSELGVIMEAELEHRRRSSEVTSDWKPPATVRQRKQTVYDSSSQRLHE</sequence>
<feature type="compositionally biased region" description="Polar residues" evidence="2">
    <location>
        <begin position="1571"/>
        <end position="1580"/>
    </location>
</feature>
<dbReference type="OrthoDB" id="271111at2759"/>
<dbReference type="Pfam" id="PF14664">
    <property type="entry name" value="RICTOR_N"/>
    <property type="match status" value="1"/>
</dbReference>
<dbReference type="SMART" id="SM01310">
    <property type="entry name" value="RICTOR_V"/>
    <property type="match status" value="1"/>
</dbReference>
<dbReference type="Proteomes" id="UP000694846">
    <property type="component" value="Unplaced"/>
</dbReference>
<evidence type="ECO:0000256" key="2">
    <source>
        <dbReference type="SAM" id="MobiDB-lite"/>
    </source>
</evidence>
<accession>A0A2S2QAW3</accession>
<dbReference type="RefSeq" id="XP_025414309.1">
    <property type="nucleotide sequence ID" value="XM_025558524.1"/>
</dbReference>
<feature type="domain" description="Rapamycin-insensitive companion of mTOR middle" evidence="3">
    <location>
        <begin position="566"/>
        <end position="790"/>
    </location>
</feature>
<feature type="compositionally biased region" description="Low complexity" evidence="2">
    <location>
        <begin position="1189"/>
        <end position="1202"/>
    </location>
</feature>
<feature type="region of interest" description="Disordered" evidence="2">
    <location>
        <begin position="1157"/>
        <end position="1217"/>
    </location>
</feature>
<gene>
    <name evidence="6" type="primary">RICTOR_0</name>
    <name evidence="8" type="synonym">LOC112686306</name>
    <name evidence="6" type="ORF">g.162438</name>
</gene>
<dbReference type="Pfam" id="PF14666">
    <property type="entry name" value="RICTOR_M"/>
    <property type="match status" value="1"/>
</dbReference>
<proteinExistence type="inferred from homology"/>
<dbReference type="Pfam" id="PF14668">
    <property type="entry name" value="RICTOR_V"/>
    <property type="match status" value="1"/>
</dbReference>
<keyword evidence="7" id="KW-1185">Reference proteome</keyword>
<evidence type="ECO:0000313" key="8">
    <source>
        <dbReference type="RefSeq" id="XP_025414309.1"/>
    </source>
</evidence>
<dbReference type="InterPro" id="IPR029453">
    <property type="entry name" value="Rictor_IV"/>
</dbReference>
<dbReference type="PANTHER" id="PTHR13298:SF11">
    <property type="entry name" value="RAPAMYCIN-INSENSITIVE COMPANION OF MTOR"/>
    <property type="match status" value="1"/>
</dbReference>
<dbReference type="InterPro" id="IPR016024">
    <property type="entry name" value="ARM-type_fold"/>
</dbReference>
<dbReference type="InterPro" id="IPR029451">
    <property type="entry name" value="RICTOR_M"/>
</dbReference>
<feature type="compositionally biased region" description="Polar residues" evidence="2">
    <location>
        <begin position="1627"/>
        <end position="1639"/>
    </location>
</feature>
<comment type="similarity">
    <text evidence="1">Belongs to the RICTOR family.</text>
</comment>